<evidence type="ECO:0000313" key="1">
    <source>
        <dbReference type="EMBL" id="UOQ83498.1"/>
    </source>
</evidence>
<evidence type="ECO:0000313" key="2">
    <source>
        <dbReference type="Proteomes" id="UP000831537"/>
    </source>
</evidence>
<proteinExistence type="predicted"/>
<dbReference type="PANTHER" id="PTHR38433">
    <property type="match status" value="1"/>
</dbReference>
<dbReference type="InterPro" id="IPR012440">
    <property type="entry name" value="DUF1641"/>
</dbReference>
<dbReference type="Proteomes" id="UP000831537">
    <property type="component" value="Chromosome"/>
</dbReference>
<gene>
    <name evidence="1" type="ORF">MUN87_12065</name>
</gene>
<sequence length="165" mass="18142">MGRAIKQIERIERSAEEIKADDLSAILTKVADNREAIEECLIIVEELHKAEVLPALKSFLKTRQEVGVLAVEQLNQPGMHNIIKNGMAMLQLLAAIDTAKLDQLTGGLNQGIEKAAKSTEHNEDIGLFGLMKATNDPNVKRSLNMMIQFLHGMGEGLAESQDVKQ</sequence>
<organism evidence="1 2">
    <name type="scientific">Gracilibacillus salinarum</name>
    <dbReference type="NCBI Taxonomy" id="2932255"/>
    <lineage>
        <taxon>Bacteria</taxon>
        <taxon>Bacillati</taxon>
        <taxon>Bacillota</taxon>
        <taxon>Bacilli</taxon>
        <taxon>Bacillales</taxon>
        <taxon>Bacillaceae</taxon>
        <taxon>Gracilibacillus</taxon>
    </lineage>
</organism>
<accession>A0ABY4GGP7</accession>
<dbReference type="Pfam" id="PF07849">
    <property type="entry name" value="DUF1641"/>
    <property type="match status" value="1"/>
</dbReference>
<dbReference type="RefSeq" id="WP_244740438.1">
    <property type="nucleotide sequence ID" value="NZ_CP095071.1"/>
</dbReference>
<reference evidence="1 2" key="1">
    <citation type="submission" date="2022-04" db="EMBL/GenBank/DDBJ databases">
        <title>Gracilibacillus sp. isolated from saltern.</title>
        <authorList>
            <person name="Won M."/>
            <person name="Lee C.-M."/>
            <person name="Woen H.-Y."/>
            <person name="Kwon S.-W."/>
        </authorList>
    </citation>
    <scope>NUCLEOTIDE SEQUENCE [LARGE SCALE GENOMIC DNA]</scope>
    <source>
        <strain evidence="1 2">SSPM10-3</strain>
    </source>
</reference>
<dbReference type="EMBL" id="CP095071">
    <property type="protein sequence ID" value="UOQ83498.1"/>
    <property type="molecule type" value="Genomic_DNA"/>
</dbReference>
<keyword evidence="2" id="KW-1185">Reference proteome</keyword>
<protein>
    <submittedName>
        <fullName evidence="1">DUF1641 domain-containing protein</fullName>
    </submittedName>
</protein>
<name>A0ABY4GGP7_9BACI</name>
<dbReference type="PANTHER" id="PTHR38433:SF1">
    <property type="entry name" value="DUF1641 DOMAIN-CONTAINING PROTEIN"/>
    <property type="match status" value="1"/>
</dbReference>